<name>A0AAD9NLQ4_RIDPI</name>
<reference evidence="1" key="1">
    <citation type="journal article" date="2023" name="Mol. Biol. Evol.">
        <title>Third-Generation Sequencing Reveals the Adaptive Role of the Epigenome in Three Deep-Sea Polychaetes.</title>
        <authorList>
            <person name="Perez M."/>
            <person name="Aroh O."/>
            <person name="Sun Y."/>
            <person name="Lan Y."/>
            <person name="Juniper S.K."/>
            <person name="Young C.R."/>
            <person name="Angers B."/>
            <person name="Qian P.Y."/>
        </authorList>
    </citation>
    <scope>NUCLEOTIDE SEQUENCE</scope>
    <source>
        <strain evidence="1">R07B-5</strain>
    </source>
</reference>
<protein>
    <submittedName>
        <fullName evidence="1">Uncharacterized protein</fullName>
    </submittedName>
</protein>
<proteinExistence type="predicted"/>
<evidence type="ECO:0000313" key="1">
    <source>
        <dbReference type="EMBL" id="KAK2172946.1"/>
    </source>
</evidence>
<accession>A0AAD9NLQ4</accession>
<comment type="caution">
    <text evidence="1">The sequence shown here is derived from an EMBL/GenBank/DDBJ whole genome shotgun (WGS) entry which is preliminary data.</text>
</comment>
<sequence length="76" mass="8737">MLTHMIRIVHMHKRHGGMTWRSYEEKLPCVVAIDVVAAVADHELGFSHGRIPQSHSVYIEIHRSQSGMNKYILSRS</sequence>
<dbReference type="Proteomes" id="UP001209878">
    <property type="component" value="Unassembled WGS sequence"/>
</dbReference>
<gene>
    <name evidence="1" type="ORF">NP493_916g00009</name>
</gene>
<keyword evidence="2" id="KW-1185">Reference proteome</keyword>
<organism evidence="1 2">
    <name type="scientific">Ridgeia piscesae</name>
    <name type="common">Tubeworm</name>
    <dbReference type="NCBI Taxonomy" id="27915"/>
    <lineage>
        <taxon>Eukaryota</taxon>
        <taxon>Metazoa</taxon>
        <taxon>Spiralia</taxon>
        <taxon>Lophotrochozoa</taxon>
        <taxon>Annelida</taxon>
        <taxon>Polychaeta</taxon>
        <taxon>Sedentaria</taxon>
        <taxon>Canalipalpata</taxon>
        <taxon>Sabellida</taxon>
        <taxon>Siboglinidae</taxon>
        <taxon>Ridgeia</taxon>
    </lineage>
</organism>
<evidence type="ECO:0000313" key="2">
    <source>
        <dbReference type="Proteomes" id="UP001209878"/>
    </source>
</evidence>
<dbReference type="EMBL" id="JAODUO010000916">
    <property type="protein sequence ID" value="KAK2172946.1"/>
    <property type="molecule type" value="Genomic_DNA"/>
</dbReference>
<dbReference type="AlphaFoldDB" id="A0AAD9NLQ4"/>